<dbReference type="PANTHER" id="PTHR38600">
    <property type="entry name" value="TRANSCRIPTIONAL REGULATORY PROTEIN"/>
    <property type="match status" value="1"/>
</dbReference>
<dbReference type="PROSITE" id="PS51000">
    <property type="entry name" value="HTH_DEOR_2"/>
    <property type="match status" value="1"/>
</dbReference>
<name>I8UK24_9BACL</name>
<evidence type="ECO:0000256" key="1">
    <source>
        <dbReference type="ARBA" id="ARBA00023015"/>
    </source>
</evidence>
<organism evidence="5 6">
    <name type="scientific">Fictibacillus macauensis ZFHKF-1</name>
    <dbReference type="NCBI Taxonomy" id="1196324"/>
    <lineage>
        <taxon>Bacteria</taxon>
        <taxon>Bacillati</taxon>
        <taxon>Bacillota</taxon>
        <taxon>Bacilli</taxon>
        <taxon>Bacillales</taxon>
        <taxon>Fictibacillaceae</taxon>
        <taxon>Fictibacillus</taxon>
    </lineage>
</organism>
<keyword evidence="2" id="KW-0238">DNA-binding</keyword>
<reference evidence="5 6" key="1">
    <citation type="journal article" date="2012" name="J. Bacteriol.">
        <title>Genome of Bacillus macauensis ZFHKF-1, a Long-Chain-Forming Bacterium.</title>
        <authorList>
            <person name="Cai L."/>
            <person name="Zhang T."/>
        </authorList>
    </citation>
    <scope>NUCLEOTIDE SEQUENCE [LARGE SCALE GENOMIC DNA]</scope>
    <source>
        <strain evidence="5 6">ZFHKF-1</strain>
    </source>
</reference>
<feature type="domain" description="HTH deoR-type" evidence="4">
    <location>
        <begin position="6"/>
        <end position="65"/>
    </location>
</feature>
<dbReference type="STRING" id="1196324.A374_02954"/>
<dbReference type="AlphaFoldDB" id="I8UK24"/>
<dbReference type="InterPro" id="IPR011991">
    <property type="entry name" value="ArsR-like_HTH"/>
</dbReference>
<evidence type="ECO:0000259" key="4">
    <source>
        <dbReference type="PROSITE" id="PS51000"/>
    </source>
</evidence>
<dbReference type="PANTHER" id="PTHR38600:SF2">
    <property type="entry name" value="SLL0088 PROTEIN"/>
    <property type="match status" value="1"/>
</dbReference>
<dbReference type="PATRIC" id="fig|1196324.3.peg.598"/>
<keyword evidence="1" id="KW-0805">Transcription regulation</keyword>
<gene>
    <name evidence="5" type="ORF">A374_02954</name>
</gene>
<dbReference type="InterPro" id="IPR036388">
    <property type="entry name" value="WH-like_DNA-bd_sf"/>
</dbReference>
<dbReference type="InterPro" id="IPR036390">
    <property type="entry name" value="WH_DNA-bd_sf"/>
</dbReference>
<keyword evidence="3" id="KW-0804">Transcription</keyword>
<dbReference type="CDD" id="cd00090">
    <property type="entry name" value="HTH_ARSR"/>
    <property type="match status" value="1"/>
</dbReference>
<dbReference type="Proteomes" id="UP000004080">
    <property type="component" value="Unassembled WGS sequence"/>
</dbReference>
<keyword evidence="6" id="KW-1185">Reference proteome</keyword>
<evidence type="ECO:0000313" key="5">
    <source>
        <dbReference type="EMBL" id="EIT87178.1"/>
    </source>
</evidence>
<evidence type="ECO:0000256" key="2">
    <source>
        <dbReference type="ARBA" id="ARBA00023125"/>
    </source>
</evidence>
<dbReference type="GO" id="GO:0003700">
    <property type="term" value="F:DNA-binding transcription factor activity"/>
    <property type="evidence" value="ECO:0007669"/>
    <property type="project" value="InterPro"/>
</dbReference>
<dbReference type="InterPro" id="IPR001034">
    <property type="entry name" value="DeoR_HTH"/>
</dbReference>
<dbReference type="eggNOG" id="COG2345">
    <property type="taxonomic scope" value="Bacteria"/>
</dbReference>
<dbReference type="EMBL" id="AKKV01000019">
    <property type="protein sequence ID" value="EIT87178.1"/>
    <property type="molecule type" value="Genomic_DNA"/>
</dbReference>
<evidence type="ECO:0000313" key="6">
    <source>
        <dbReference type="Proteomes" id="UP000004080"/>
    </source>
</evidence>
<evidence type="ECO:0000256" key="3">
    <source>
        <dbReference type="ARBA" id="ARBA00023163"/>
    </source>
</evidence>
<sequence>MAMAKNTSTRSVIVQMLKRQKDLTVTQMAGELGVTEMAVRRHLHALEKDALIEATLVRQPMGRPLSVYRLSEEAEEQFPRNYAGLTLEFMQDFQDIAGNDVVDDLFARRESRLYEQYAPRMAHTTFEDQVAELTAIVNEAGYMAEWEKTDAHYEIKEFNCPIAKVADHYEQACHCELSLFKKLLGTTRVERTECLAKGGSCCKYRIAAE</sequence>
<dbReference type="Gene3D" id="1.10.10.10">
    <property type="entry name" value="Winged helix-like DNA-binding domain superfamily/Winged helix DNA-binding domain"/>
    <property type="match status" value="1"/>
</dbReference>
<dbReference type="RefSeq" id="WP_007200690.1">
    <property type="nucleotide sequence ID" value="NZ_AKKV01000019.1"/>
</dbReference>
<protein>
    <submittedName>
        <fullName evidence="5">Transcriptional regulator</fullName>
    </submittedName>
</protein>
<dbReference type="Pfam" id="PF08279">
    <property type="entry name" value="HTH_11"/>
    <property type="match status" value="1"/>
</dbReference>
<proteinExistence type="predicted"/>
<dbReference type="SUPFAM" id="SSF46785">
    <property type="entry name" value="Winged helix' DNA-binding domain"/>
    <property type="match status" value="1"/>
</dbReference>
<accession>I8UK24</accession>
<dbReference type="InterPro" id="IPR013196">
    <property type="entry name" value="HTH_11"/>
</dbReference>
<comment type="caution">
    <text evidence="5">The sequence shown here is derived from an EMBL/GenBank/DDBJ whole genome shotgun (WGS) entry which is preliminary data.</text>
</comment>
<dbReference type="GO" id="GO:0003677">
    <property type="term" value="F:DNA binding"/>
    <property type="evidence" value="ECO:0007669"/>
    <property type="project" value="UniProtKB-KW"/>
</dbReference>